<sequence length="960" mass="107792">MGKRSSKVIALVLAGMSAAYTMPASAKVIELSEKEGDFSNAIAFNNGKYIYDGYKDDNDSGIYYNNGKTDIKLEDIDDWDNFKKYSNKYVVDDDEGYKINLEDGTYEDDYIGEEDNKDTISSKLKTKLSKTNRYGKDVNVEQVENINNNTFSNDIWYSYVAQSSDSYDGSVFDENIDQNELYVQILKIFISKTQLRIGDKEFVVNGNSEEDIEALIKQIKCANFTKYTVSNIDKIKIENGEKSEAYGITFSIKARSGYTLPNKENFEEIKYYDGSQWIGMNSSEISVKTQDDIIAEQVKSKIKIEINAFYDDITICGKTFSPAWGTKLVESLEKEIKSATFDGYTVISTVAEQSEADNNSGKLTIILGSKEELNEVPDNLILFAGNKPDWQMNASLVSSEGTETPDEDTDDKDEIKSKIKIEINAFYNDITICGKTFSPAWGTKLVESLEEEIKAVKFDGYTVISTLSEQSETDNNSGKLTIILGSKEELNEVPGDLILFAGNKPDWEMSASLVKDEADDLISSDDSNKTTGAAVILEDSEKNGTDSILSQDELNQTTGSGVVVESIANDAKLSGEDRSEGLATYYGYYNEDGTYMDCSEMANLTIYNGTRIVKFDKFNTSKDVDGFKMKIGLPEFVATLGQDDNYIYSLIKVSILGAKKESDNSDINEPIYYVQKISKASNGKVDGANLPSSVESFQLDNRGWDGGDNWSYTAAYTRIIDAYLNDPESVKITCIDGEIYLGALENNKAVNVRVKLKRNAKGLLEDGTEVREKMVSVDTSNETDDEPFDWTVDKNGNVWSIYKGKIQKSSQGSEFQDVYKVDRTMDRLDVYDENNLIAWSTDTGIYTTVQEGEIATNNVTKTGWQSVEGNWYLYDISGKITTGWHAVNNSNWYYFNDEGIMQKGWLQLNGKTYYLSKSGIMKKGWVKIDNKWYYFNQSGEKQINITIDGYILNENGEWIY</sequence>
<evidence type="ECO:0000256" key="2">
    <source>
        <dbReference type="PROSITE-ProRule" id="PRU00591"/>
    </source>
</evidence>
<name>A0A6N3DJ80_CLOBU</name>
<organism evidence="4">
    <name type="scientific">Clostridium butyricum</name>
    <dbReference type="NCBI Taxonomy" id="1492"/>
    <lineage>
        <taxon>Bacteria</taxon>
        <taxon>Bacillati</taxon>
        <taxon>Bacillota</taxon>
        <taxon>Clostridia</taxon>
        <taxon>Eubacteriales</taxon>
        <taxon>Clostridiaceae</taxon>
        <taxon>Clostridium</taxon>
    </lineage>
</organism>
<gene>
    <name evidence="4" type="primary">toxB_2</name>
    <name evidence="4" type="ORF">CBLFYP62_01830</name>
</gene>
<dbReference type="RefSeq" id="WP_002581655.1">
    <property type="nucleotide sequence ID" value="NZ_CACRTU010000016.1"/>
</dbReference>
<protein>
    <submittedName>
        <fullName evidence="4">Toxin B</fullName>
    </submittedName>
</protein>
<dbReference type="PROSITE" id="PS51170">
    <property type="entry name" value="CW"/>
    <property type="match status" value="3"/>
</dbReference>
<evidence type="ECO:0000256" key="3">
    <source>
        <dbReference type="SAM" id="SignalP"/>
    </source>
</evidence>
<dbReference type="EMBL" id="CACRTU010000016">
    <property type="protein sequence ID" value="VYU25683.1"/>
    <property type="molecule type" value="Genomic_DNA"/>
</dbReference>
<proteinExistence type="predicted"/>
<accession>A0A6N3DJ80</accession>
<feature type="signal peptide" evidence="3">
    <location>
        <begin position="1"/>
        <end position="26"/>
    </location>
</feature>
<dbReference type="Gene3D" id="2.10.270.10">
    <property type="entry name" value="Cholin Binding"/>
    <property type="match status" value="1"/>
</dbReference>
<dbReference type="SUPFAM" id="SSF69360">
    <property type="entry name" value="Cell wall binding repeat"/>
    <property type="match status" value="1"/>
</dbReference>
<evidence type="ECO:0000313" key="4">
    <source>
        <dbReference type="EMBL" id="VYU25683.1"/>
    </source>
</evidence>
<keyword evidence="1" id="KW-0677">Repeat</keyword>
<feature type="repeat" description="Cell wall-binding" evidence="2">
    <location>
        <begin position="902"/>
        <end position="921"/>
    </location>
</feature>
<feature type="repeat" description="Cell wall-binding" evidence="2">
    <location>
        <begin position="881"/>
        <end position="901"/>
    </location>
</feature>
<feature type="chain" id="PRO_5027041264" evidence="3">
    <location>
        <begin position="27"/>
        <end position="960"/>
    </location>
</feature>
<keyword evidence="3" id="KW-0732">Signal</keyword>
<reference evidence="4" key="1">
    <citation type="submission" date="2019-11" db="EMBL/GenBank/DDBJ databases">
        <authorList>
            <person name="Feng L."/>
        </authorList>
    </citation>
    <scope>NUCLEOTIDE SEQUENCE</scope>
    <source>
        <strain evidence="4">CButyricumLFYP62</strain>
    </source>
</reference>
<dbReference type="AlphaFoldDB" id="A0A6N3DJ80"/>
<dbReference type="Pfam" id="PF19127">
    <property type="entry name" value="Choline_bind_3"/>
    <property type="match status" value="1"/>
</dbReference>
<dbReference type="InterPro" id="IPR018337">
    <property type="entry name" value="Cell_wall/Cho-bd_repeat"/>
</dbReference>
<feature type="repeat" description="Cell wall-binding" evidence="2">
    <location>
        <begin position="922"/>
        <end position="941"/>
    </location>
</feature>
<dbReference type="Pfam" id="PF01473">
    <property type="entry name" value="Choline_bind_1"/>
    <property type="match status" value="2"/>
</dbReference>
<evidence type="ECO:0000256" key="1">
    <source>
        <dbReference type="ARBA" id="ARBA00022737"/>
    </source>
</evidence>